<organism evidence="8 9">
    <name type="scientific">Methylogaea oryzae</name>
    <dbReference type="NCBI Taxonomy" id="1295382"/>
    <lineage>
        <taxon>Bacteria</taxon>
        <taxon>Pseudomonadati</taxon>
        <taxon>Pseudomonadota</taxon>
        <taxon>Gammaproteobacteria</taxon>
        <taxon>Methylococcales</taxon>
        <taxon>Methylococcaceae</taxon>
        <taxon>Methylogaea</taxon>
    </lineage>
</organism>
<dbReference type="PANTHER" id="PTHR23502">
    <property type="entry name" value="MAJOR FACILITATOR SUPERFAMILY"/>
    <property type="match status" value="1"/>
</dbReference>
<gene>
    <name evidence="8" type="ORF">MoryE10_02150</name>
</gene>
<dbReference type="InterPro" id="IPR005829">
    <property type="entry name" value="Sugar_transporter_CS"/>
</dbReference>
<dbReference type="Proteomes" id="UP000824988">
    <property type="component" value="Chromosome"/>
</dbReference>
<evidence type="ECO:0000256" key="1">
    <source>
        <dbReference type="ARBA" id="ARBA00004141"/>
    </source>
</evidence>
<proteinExistence type="predicted"/>
<feature type="transmembrane region" description="Helical" evidence="6">
    <location>
        <begin position="315"/>
        <end position="333"/>
    </location>
</feature>
<feature type="transmembrane region" description="Helical" evidence="6">
    <location>
        <begin position="135"/>
        <end position="159"/>
    </location>
</feature>
<protein>
    <submittedName>
        <fullName evidence="8">Bcr/CflA family drug resistance efflux transporter</fullName>
    </submittedName>
</protein>
<keyword evidence="9" id="KW-1185">Reference proteome</keyword>
<evidence type="ECO:0000256" key="3">
    <source>
        <dbReference type="ARBA" id="ARBA00022692"/>
    </source>
</evidence>
<keyword evidence="5 6" id="KW-0472">Membrane</keyword>
<dbReference type="PROSITE" id="PS00216">
    <property type="entry name" value="SUGAR_TRANSPORT_1"/>
    <property type="match status" value="1"/>
</dbReference>
<dbReference type="Pfam" id="PF07690">
    <property type="entry name" value="MFS_1"/>
    <property type="match status" value="1"/>
</dbReference>
<keyword evidence="2" id="KW-0813">Transport</keyword>
<dbReference type="GO" id="GO:0022857">
    <property type="term" value="F:transmembrane transporter activity"/>
    <property type="evidence" value="ECO:0007669"/>
    <property type="project" value="InterPro"/>
</dbReference>
<sequence length="394" mass="39952">MKPRGPEDGAWLAWNGAAIALGQLGNSLLLPALPRLAEDFHVPFPQSGLAITVYFTLFAVGSLVAGPLSDRYGRRLPLLAGLLLLALASVAVAAAATFTALLLARAAQAAGAAGTPVIARAMARDRLNGVPLTRLLGLLSLLMVVSSVLGPIIGGYVAAHADWRYGFYGLGAAGLAWCGLGLLLLEETRAVPAGRRPGLLPFAAFRAVLAAASFRAGAGGLILYFFVFGAVYVGTPLVFMERYGLSSIDFGYSFAGVALATAVGSLTAARLKRRLGDPVVVRLAAELSLLAGLIWVDCALSSAGCVWAAMGGLALYGVAFGWILPLATAHALADAGDRAGAASSLLGFLQIGASAAGSAVVGAMDPGSEWPLACALLLTGLAALAGAGRLKSVS</sequence>
<evidence type="ECO:0000313" key="8">
    <source>
        <dbReference type="EMBL" id="BBL69609.1"/>
    </source>
</evidence>
<evidence type="ECO:0000259" key="7">
    <source>
        <dbReference type="PROSITE" id="PS50850"/>
    </source>
</evidence>
<feature type="transmembrane region" description="Helical" evidence="6">
    <location>
        <begin position="12"/>
        <end position="32"/>
    </location>
</feature>
<dbReference type="GO" id="GO:1990961">
    <property type="term" value="P:xenobiotic detoxification by transmembrane export across the plasma membrane"/>
    <property type="evidence" value="ECO:0007669"/>
    <property type="project" value="TreeGrafter"/>
</dbReference>
<feature type="domain" description="Major facilitator superfamily (MFS) profile" evidence="7">
    <location>
        <begin position="11"/>
        <end position="394"/>
    </location>
</feature>
<feature type="transmembrane region" description="Helical" evidence="6">
    <location>
        <begin position="165"/>
        <end position="185"/>
    </location>
</feature>
<accession>A0A8D4VLT4</accession>
<dbReference type="PANTHER" id="PTHR23502:SF132">
    <property type="entry name" value="POLYAMINE TRANSPORTER 2-RELATED"/>
    <property type="match status" value="1"/>
</dbReference>
<feature type="transmembrane region" description="Helical" evidence="6">
    <location>
        <begin position="102"/>
        <end position="123"/>
    </location>
</feature>
<dbReference type="InterPro" id="IPR020846">
    <property type="entry name" value="MFS_dom"/>
</dbReference>
<dbReference type="AlphaFoldDB" id="A0A8D4VLT4"/>
<evidence type="ECO:0000313" key="9">
    <source>
        <dbReference type="Proteomes" id="UP000824988"/>
    </source>
</evidence>
<feature type="transmembrane region" description="Helical" evidence="6">
    <location>
        <begin position="283"/>
        <end position="309"/>
    </location>
</feature>
<feature type="transmembrane region" description="Helical" evidence="6">
    <location>
        <begin position="345"/>
        <end position="364"/>
    </location>
</feature>
<keyword evidence="4 6" id="KW-1133">Transmembrane helix</keyword>
<feature type="transmembrane region" description="Helical" evidence="6">
    <location>
        <begin position="76"/>
        <end position="96"/>
    </location>
</feature>
<evidence type="ECO:0000256" key="2">
    <source>
        <dbReference type="ARBA" id="ARBA00022448"/>
    </source>
</evidence>
<feature type="transmembrane region" description="Helical" evidence="6">
    <location>
        <begin position="252"/>
        <end position="271"/>
    </location>
</feature>
<dbReference type="PROSITE" id="PS50850">
    <property type="entry name" value="MFS"/>
    <property type="match status" value="1"/>
</dbReference>
<keyword evidence="3 6" id="KW-0812">Transmembrane</keyword>
<dbReference type="EMBL" id="AP019782">
    <property type="protein sequence ID" value="BBL69609.1"/>
    <property type="molecule type" value="Genomic_DNA"/>
</dbReference>
<evidence type="ECO:0000256" key="6">
    <source>
        <dbReference type="SAM" id="Phobius"/>
    </source>
</evidence>
<dbReference type="KEGG" id="moz:MoryE10_02150"/>
<reference evidence="8" key="1">
    <citation type="submission" date="2019-06" db="EMBL/GenBank/DDBJ databases">
        <title>Complete genome sequence of Methylogaea oryzae strain JCM16910.</title>
        <authorList>
            <person name="Asakawa S."/>
        </authorList>
    </citation>
    <scope>NUCLEOTIDE SEQUENCE</scope>
    <source>
        <strain evidence="8">E10</strain>
    </source>
</reference>
<name>A0A8D4VLT4_9GAMM</name>
<dbReference type="InterPro" id="IPR011701">
    <property type="entry name" value="MFS"/>
</dbReference>
<feature type="transmembrane region" description="Helical" evidence="6">
    <location>
        <begin position="370"/>
        <end position="390"/>
    </location>
</feature>
<evidence type="ECO:0000256" key="5">
    <source>
        <dbReference type="ARBA" id="ARBA00023136"/>
    </source>
</evidence>
<dbReference type="RefSeq" id="WP_221047963.1">
    <property type="nucleotide sequence ID" value="NZ_AP019782.1"/>
</dbReference>
<feature type="transmembrane region" description="Helical" evidence="6">
    <location>
        <begin position="44"/>
        <end position="64"/>
    </location>
</feature>
<comment type="subcellular location">
    <subcellularLocation>
        <location evidence="1">Membrane</location>
        <topology evidence="1">Multi-pass membrane protein</topology>
    </subcellularLocation>
</comment>
<dbReference type="GO" id="GO:0005886">
    <property type="term" value="C:plasma membrane"/>
    <property type="evidence" value="ECO:0007669"/>
    <property type="project" value="TreeGrafter"/>
</dbReference>
<evidence type="ECO:0000256" key="4">
    <source>
        <dbReference type="ARBA" id="ARBA00022989"/>
    </source>
</evidence>
<feature type="transmembrane region" description="Helical" evidence="6">
    <location>
        <begin position="205"/>
        <end position="232"/>
    </location>
</feature>